<comment type="caution">
    <text evidence="2">The sequence shown here is derived from an EMBL/GenBank/DDBJ whole genome shotgun (WGS) entry which is preliminary data.</text>
</comment>
<name>A0AAD2FDD5_9STRA</name>
<keyword evidence="3" id="KW-1185">Reference proteome</keyword>
<feature type="compositionally biased region" description="Polar residues" evidence="1">
    <location>
        <begin position="163"/>
        <end position="174"/>
    </location>
</feature>
<dbReference type="AlphaFoldDB" id="A0AAD2FDD5"/>
<evidence type="ECO:0000313" key="3">
    <source>
        <dbReference type="Proteomes" id="UP001295423"/>
    </source>
</evidence>
<evidence type="ECO:0000256" key="1">
    <source>
        <dbReference type="SAM" id="MobiDB-lite"/>
    </source>
</evidence>
<accession>A0AAD2FDD5</accession>
<gene>
    <name evidence="2" type="ORF">CYCCA115_LOCUS1799</name>
</gene>
<sequence length="564" mass="63432">MNDNKSSDFLVTAYEFLLGPAHNSNNNNSDWEQDENAWSGYDWNFSECGTTNPTPREHCATLFVKYRTSGDVDAEKSKNANYKNPNDDAPVTSAIFGPILNEDDDDNDLIRIYNSSSNLNNSDDAVAAAEKGIDDSNPTHNDSSNKPSQFLRGVAYPQEDLRNVSNVNDVSTTPAGPEEEEEEEDLITIPSWTMGVFHVATKQDYEFACQLEKEDPFHRVVLKHEQTSHSISPNLLYTADHDTDDDDSSQATIMVCVTTGMAPTAVSPDDHPDRFLHQRVSTRIELKTRMPLSDHNDNDTTAITIAKCHLSYRDDQWDPWIGPCIEAMSVNPQYRGHGWLWVLWYQAVFPFLQQHYTVVEDNDASVDKDNDKNIKSTSIQVRVIHLLGSELDHYYHSSSTAAALSASNNDQDNKKVIVWDQDFYFGQIGFSILPRGERTGVMNYLRPHDDQGIGYLSLKKEETKGGTTLSSSCSISSSPHHQYHHYEAVAGARNCQTCGKITKECFACGKKCGGRVYYCSTACQETDAPFHARWCGLTRNQLHEVLVQEGRRVQDSKGEWRTVL</sequence>
<dbReference type="EMBL" id="CAKOGP040000102">
    <property type="protein sequence ID" value="CAJ1929936.1"/>
    <property type="molecule type" value="Genomic_DNA"/>
</dbReference>
<proteinExistence type="predicted"/>
<evidence type="ECO:0008006" key="4">
    <source>
        <dbReference type="Google" id="ProtNLM"/>
    </source>
</evidence>
<organism evidence="2 3">
    <name type="scientific">Cylindrotheca closterium</name>
    <dbReference type="NCBI Taxonomy" id="2856"/>
    <lineage>
        <taxon>Eukaryota</taxon>
        <taxon>Sar</taxon>
        <taxon>Stramenopiles</taxon>
        <taxon>Ochrophyta</taxon>
        <taxon>Bacillariophyta</taxon>
        <taxon>Bacillariophyceae</taxon>
        <taxon>Bacillariophycidae</taxon>
        <taxon>Bacillariales</taxon>
        <taxon>Bacillariaceae</taxon>
        <taxon>Cylindrotheca</taxon>
    </lineage>
</organism>
<reference evidence="2" key="1">
    <citation type="submission" date="2023-08" db="EMBL/GenBank/DDBJ databases">
        <authorList>
            <person name="Audoor S."/>
            <person name="Bilcke G."/>
        </authorList>
    </citation>
    <scope>NUCLEOTIDE SEQUENCE</scope>
</reference>
<dbReference type="Proteomes" id="UP001295423">
    <property type="component" value="Unassembled WGS sequence"/>
</dbReference>
<dbReference type="Gene3D" id="6.10.140.2220">
    <property type="match status" value="1"/>
</dbReference>
<feature type="region of interest" description="Disordered" evidence="1">
    <location>
        <begin position="157"/>
        <end position="184"/>
    </location>
</feature>
<protein>
    <recommendedName>
        <fullName evidence="4">MYND-type domain-containing protein</fullName>
    </recommendedName>
</protein>
<evidence type="ECO:0000313" key="2">
    <source>
        <dbReference type="EMBL" id="CAJ1929936.1"/>
    </source>
</evidence>